<dbReference type="STRING" id="1046627.BZARG_1238"/>
<reference evidence="1 2" key="1">
    <citation type="journal article" date="2008" name="Int. J. Syst. Evol. Microbiol.">
        <title>Bizionia argentinensis sp. nov., isolated from surface marine water in Antarctica.</title>
        <authorList>
            <person name="Bercovich A."/>
            <person name="Vazquez S.C."/>
            <person name="Yankilevich P."/>
            <person name="Coria S.H."/>
            <person name="Foti M."/>
            <person name="Hernandez E."/>
            <person name="Vidal A."/>
            <person name="Ruberto L."/>
            <person name="Melo C."/>
            <person name="Marenssi S."/>
            <person name="Criscuolo M."/>
            <person name="Memoli M."/>
            <person name="Arguelles M."/>
            <person name="Mac Cormack W.P."/>
        </authorList>
    </citation>
    <scope>NUCLEOTIDE SEQUENCE [LARGE SCALE GENOMIC DNA]</scope>
    <source>
        <strain evidence="1 2">JUB59</strain>
    </source>
</reference>
<dbReference type="InterPro" id="IPR041289">
    <property type="entry name" value="Bact_RF_family3"/>
</dbReference>
<protein>
    <submittedName>
        <fullName evidence="1">Uncharacterized protein</fullName>
    </submittedName>
</protein>
<dbReference type="Proteomes" id="UP000003730">
    <property type="component" value="Unassembled WGS sequence"/>
</dbReference>
<sequence>MNSHRTHPDYLKDEITLKNHIKEVETRLLADTTKRNATALLDKLHALAKDIDFSHNLDSLILFVNDDIAEYSRLAIKVEDRVVIDDTFSTRDLMRSIHSESNYYVLVLSQEKARLIEALNDKVVKEFKSPFPFENKQFFSKNKTEAAVSSKKSSLMAEYFNQVDKEVNIIRKNNPLPVLICTVEENYGEYIKIADEKDSIFTSFLNSNRMTEKDQAIVIEAWKIVEAHTKKMNDDRKAELLKAVTDNKFLSDTNDIWRAINDGKVETLFIEQGLFQPAVLENDEIKYVSEDHRTDTGIIDDVFDEMIELNMSFGGDVVFLPKGELSKFNGFGAVTRY</sequence>
<dbReference type="Pfam" id="PF18845">
    <property type="entry name" value="baeRF_family3"/>
    <property type="match status" value="1"/>
</dbReference>
<keyword evidence="2" id="KW-1185">Reference proteome</keyword>
<accession>G2ECW9</accession>
<evidence type="ECO:0000313" key="1">
    <source>
        <dbReference type="EMBL" id="EGV43699.1"/>
    </source>
</evidence>
<dbReference type="eggNOG" id="COG1503">
    <property type="taxonomic scope" value="Bacteria"/>
</dbReference>
<proteinExistence type="predicted"/>
<gene>
    <name evidence="1" type="ORF">BZARG_1238</name>
</gene>
<dbReference type="AlphaFoldDB" id="G2ECW9"/>
<dbReference type="EMBL" id="AFXZ01000019">
    <property type="protein sequence ID" value="EGV43699.1"/>
    <property type="molecule type" value="Genomic_DNA"/>
</dbReference>
<name>G2ECW9_9FLAO</name>
<dbReference type="OrthoDB" id="4393931at2"/>
<comment type="caution">
    <text evidence="1">The sequence shown here is derived from an EMBL/GenBank/DDBJ whole genome shotgun (WGS) entry which is preliminary data.</text>
</comment>
<organism evidence="1 2">
    <name type="scientific">Bizionia argentinensis JUB59</name>
    <dbReference type="NCBI Taxonomy" id="1046627"/>
    <lineage>
        <taxon>Bacteria</taxon>
        <taxon>Pseudomonadati</taxon>
        <taxon>Bacteroidota</taxon>
        <taxon>Flavobacteriia</taxon>
        <taxon>Flavobacteriales</taxon>
        <taxon>Flavobacteriaceae</taxon>
        <taxon>Bizionia</taxon>
    </lineage>
</organism>
<evidence type="ECO:0000313" key="2">
    <source>
        <dbReference type="Proteomes" id="UP000003730"/>
    </source>
</evidence>